<protein>
    <submittedName>
        <fullName evidence="1">Uncharacterized protein</fullName>
    </submittedName>
</protein>
<evidence type="ECO:0000313" key="2">
    <source>
        <dbReference type="Proteomes" id="UP000266841"/>
    </source>
</evidence>
<comment type="caution">
    <text evidence="1">The sequence shown here is derived from an EMBL/GenBank/DDBJ whole genome shotgun (WGS) entry which is preliminary data.</text>
</comment>
<reference evidence="1 2" key="1">
    <citation type="journal article" date="2012" name="Genome Biol.">
        <title>Genome and low-iron response of an oceanic diatom adapted to chronic iron limitation.</title>
        <authorList>
            <person name="Lommer M."/>
            <person name="Specht M."/>
            <person name="Roy A.S."/>
            <person name="Kraemer L."/>
            <person name="Andreson R."/>
            <person name="Gutowska M.A."/>
            <person name="Wolf J."/>
            <person name="Bergner S.V."/>
            <person name="Schilhabel M.B."/>
            <person name="Klostermeier U.C."/>
            <person name="Beiko R.G."/>
            <person name="Rosenstiel P."/>
            <person name="Hippler M."/>
            <person name="Laroche J."/>
        </authorList>
    </citation>
    <scope>NUCLEOTIDE SEQUENCE [LARGE SCALE GENOMIC DNA]</scope>
    <source>
        <strain evidence="1 2">CCMP1005</strain>
    </source>
</reference>
<name>K0R916_THAOC</name>
<evidence type="ECO:0000313" key="1">
    <source>
        <dbReference type="EMBL" id="EJK45346.1"/>
    </source>
</evidence>
<organism evidence="1 2">
    <name type="scientific">Thalassiosira oceanica</name>
    <name type="common">Marine diatom</name>
    <dbReference type="NCBI Taxonomy" id="159749"/>
    <lineage>
        <taxon>Eukaryota</taxon>
        <taxon>Sar</taxon>
        <taxon>Stramenopiles</taxon>
        <taxon>Ochrophyta</taxon>
        <taxon>Bacillariophyta</taxon>
        <taxon>Coscinodiscophyceae</taxon>
        <taxon>Thalassiosirophycidae</taxon>
        <taxon>Thalassiosirales</taxon>
        <taxon>Thalassiosiraceae</taxon>
        <taxon>Thalassiosira</taxon>
    </lineage>
</organism>
<proteinExistence type="predicted"/>
<feature type="non-terminal residue" evidence="1">
    <location>
        <position position="1"/>
    </location>
</feature>
<gene>
    <name evidence="1" type="ORF">THAOC_36038</name>
</gene>
<dbReference type="EMBL" id="AGNL01048588">
    <property type="protein sequence ID" value="EJK45346.1"/>
    <property type="molecule type" value="Genomic_DNA"/>
</dbReference>
<keyword evidence="2" id="KW-1185">Reference proteome</keyword>
<sequence>HTASFIFIDRNRVNRVHVQVFNRDR</sequence>
<accession>K0R916</accession>
<dbReference type="Proteomes" id="UP000266841">
    <property type="component" value="Unassembled WGS sequence"/>
</dbReference>
<dbReference type="AlphaFoldDB" id="K0R916"/>